<evidence type="ECO:0000313" key="2">
    <source>
        <dbReference type="EMBL" id="OGY99096.1"/>
    </source>
</evidence>
<keyword evidence="1" id="KW-0812">Transmembrane</keyword>
<protein>
    <recommendedName>
        <fullName evidence="4">Type II secretion system protein</fullName>
    </recommendedName>
</protein>
<dbReference type="InterPro" id="IPR012902">
    <property type="entry name" value="N_methyl_site"/>
</dbReference>
<dbReference type="EMBL" id="MHLA01000021">
    <property type="protein sequence ID" value="OGY99096.1"/>
    <property type="molecule type" value="Genomic_DNA"/>
</dbReference>
<reference evidence="2 3" key="1">
    <citation type="journal article" date="2016" name="Nat. Commun.">
        <title>Thousands of microbial genomes shed light on interconnected biogeochemical processes in an aquifer system.</title>
        <authorList>
            <person name="Anantharaman K."/>
            <person name="Brown C.T."/>
            <person name="Hug L.A."/>
            <person name="Sharon I."/>
            <person name="Castelle C.J."/>
            <person name="Probst A.J."/>
            <person name="Thomas B.C."/>
            <person name="Singh A."/>
            <person name="Wilkins M.J."/>
            <person name="Karaoz U."/>
            <person name="Brodie E.L."/>
            <person name="Williams K.H."/>
            <person name="Hubbard S.S."/>
            <person name="Banfield J.F."/>
        </authorList>
    </citation>
    <scope>NUCLEOTIDE SEQUENCE [LARGE SCALE GENOMIC DNA]</scope>
</reference>
<sequence>MIRRKNKTIRVYPLLKLDHPRLSASTESAFSLLELLIYMALLSVVMLAVGGIFVGINVGRGKSEAYAEVNSNLRFAIQQISNDLRAATSVTTPSAAGTSSSTLTMSASGTVIYCVVSSTLRRQTGGGACAASSDAITASTVLVTTSTFTRLENTNAVLNKTAVSIKIDLVMSYNATAPEQQYSEEKITTVALRN</sequence>
<dbReference type="Proteomes" id="UP000178880">
    <property type="component" value="Unassembled WGS sequence"/>
</dbReference>
<keyword evidence="1" id="KW-0472">Membrane</keyword>
<feature type="transmembrane region" description="Helical" evidence="1">
    <location>
        <begin position="35"/>
        <end position="56"/>
    </location>
</feature>
<proteinExistence type="predicted"/>
<dbReference type="AlphaFoldDB" id="A0A1G2CCZ5"/>
<evidence type="ECO:0008006" key="4">
    <source>
        <dbReference type="Google" id="ProtNLM"/>
    </source>
</evidence>
<dbReference type="STRING" id="1798650.A2945_05250"/>
<comment type="caution">
    <text evidence="2">The sequence shown here is derived from an EMBL/GenBank/DDBJ whole genome shotgun (WGS) entry which is preliminary data.</text>
</comment>
<evidence type="ECO:0000313" key="3">
    <source>
        <dbReference type="Proteomes" id="UP000178880"/>
    </source>
</evidence>
<name>A0A1G2CCZ5_9BACT</name>
<organism evidence="2 3">
    <name type="scientific">Candidatus Liptonbacteria bacterium RIFCSPLOWO2_01_FULL_52_25</name>
    <dbReference type="NCBI Taxonomy" id="1798650"/>
    <lineage>
        <taxon>Bacteria</taxon>
        <taxon>Candidatus Liptoniibacteriota</taxon>
    </lineage>
</organism>
<dbReference type="Pfam" id="PF07963">
    <property type="entry name" value="N_methyl"/>
    <property type="match status" value="1"/>
</dbReference>
<evidence type="ECO:0000256" key="1">
    <source>
        <dbReference type="SAM" id="Phobius"/>
    </source>
</evidence>
<keyword evidence="1" id="KW-1133">Transmembrane helix</keyword>
<gene>
    <name evidence="2" type="ORF">A2945_05250</name>
</gene>
<accession>A0A1G2CCZ5</accession>